<dbReference type="PROSITE" id="PS51424">
    <property type="entry name" value="ROC"/>
    <property type="match status" value="1"/>
</dbReference>
<dbReference type="EC" id="2.7.11.1" evidence="1"/>
<name>A0A2W4UHB5_9CYAN</name>
<dbReference type="InterPro" id="IPR050836">
    <property type="entry name" value="SDS22/Internalin_LRR"/>
</dbReference>
<dbReference type="InterPro" id="IPR027417">
    <property type="entry name" value="P-loop_NTPase"/>
</dbReference>
<dbReference type="SUPFAM" id="SSF52540">
    <property type="entry name" value="P-loop containing nucleoside triphosphate hydrolases"/>
    <property type="match status" value="1"/>
</dbReference>
<dbReference type="Proteomes" id="UP000249354">
    <property type="component" value="Unassembled WGS sequence"/>
</dbReference>
<dbReference type="Pfam" id="PF12799">
    <property type="entry name" value="LRR_4"/>
    <property type="match status" value="5"/>
</dbReference>
<dbReference type="Gene3D" id="3.40.50.300">
    <property type="entry name" value="P-loop containing nucleotide triphosphate hydrolases"/>
    <property type="match status" value="1"/>
</dbReference>
<sequence length="715" mass="81677">MTDLDLIRQLGELLRCPLQEVSEEQFKRHEQIAYSAQGNAAQEQITRDAYCLAADGTVSGLLLQPVTSELLYDFPFQQLGQLKYLYLSIVNLQSCLFLNKLTGLTTLDLSNDSITDCLFLNKLTGLTTLDLSYNSITDWSFLNKLTGLTTLDLSNSRIMDWLFLRKLTGLTTLNLSNSGITDCSFLSKLTGLTKLNLSNNDITDCSFLSKLTGLTTLNLSNNGITDCSFLSELAGLTTLNLSSNRITDCSFLRELAGLTMLNLSNNRITDWSFLSKLMELTTLDLRYNRIADCSFLSELTELTTLNLRYNRIMDWSFLSELTGLTTLDLSDNRITEIPKRLAEGRMAVEVDNLSASSYINLYNNSIEAPPLEIVRQGNVAILSYYDQLTIQGQDHLYEAKMLIVGEGEAGKTTLSQKILTPNCPLLHVDDRTRGISIKTHIFTCPDKDSPEHERDFHLNIWDFGGQEIYHYTHRFFLSKRSLYVLVADNRKDDTDFNYWLNIIEQFADSSPLIIVLNEKGDIQRTCNRAELRSRYPDSIKEILSVNFKTHEEPDKTKANDRLKGINTLVSHIQHCAQNLPHIGEPVPARWVDVRQSIKTDSRNYIYREQFDELCQDQDITAPTDINTLLGYFHDLGILLHFAASPFLRDRVILKPTWATNAVYRIFDDDRIKAKAGRFTRQDCADIWQDPQYRHMHDVLIELMKNFRLIYETNPD</sequence>
<dbReference type="Gene3D" id="1.10.10.10">
    <property type="entry name" value="Winged helix-like DNA-binding domain superfamily/Winged helix DNA-binding domain"/>
    <property type="match status" value="1"/>
</dbReference>
<keyword evidence="6" id="KW-0547">Nucleotide-binding</keyword>
<keyword evidence="2" id="KW-0723">Serine/threonine-protein kinase</keyword>
<feature type="domain" description="Roc" evidence="11">
    <location>
        <begin position="392"/>
        <end position="579"/>
    </location>
</feature>
<evidence type="ECO:0000259" key="11">
    <source>
        <dbReference type="PROSITE" id="PS51424"/>
    </source>
</evidence>
<dbReference type="Gene3D" id="3.80.10.10">
    <property type="entry name" value="Ribonuclease Inhibitor"/>
    <property type="match status" value="1"/>
</dbReference>
<evidence type="ECO:0000256" key="5">
    <source>
        <dbReference type="ARBA" id="ARBA00022737"/>
    </source>
</evidence>
<evidence type="ECO:0000256" key="9">
    <source>
        <dbReference type="ARBA" id="ARBA00047899"/>
    </source>
</evidence>
<keyword evidence="3" id="KW-0433">Leucine-rich repeat</keyword>
<reference evidence="13" key="1">
    <citation type="submission" date="2018-04" db="EMBL/GenBank/DDBJ databases">
        <authorList>
            <person name="Cornet L."/>
        </authorList>
    </citation>
    <scope>NUCLEOTIDE SEQUENCE [LARGE SCALE GENOMIC DNA]</scope>
</reference>
<dbReference type="PANTHER" id="PTHR46652:SF3">
    <property type="entry name" value="LEUCINE-RICH REPEAT-CONTAINING PROTEIN 9"/>
    <property type="match status" value="1"/>
</dbReference>
<keyword evidence="4" id="KW-0808">Transferase</keyword>
<evidence type="ECO:0000256" key="8">
    <source>
        <dbReference type="ARBA" id="ARBA00022840"/>
    </source>
</evidence>
<evidence type="ECO:0000313" key="12">
    <source>
        <dbReference type="EMBL" id="PZO19892.1"/>
    </source>
</evidence>
<dbReference type="InterPro" id="IPR001611">
    <property type="entry name" value="Leu-rich_rpt"/>
</dbReference>
<comment type="caution">
    <text evidence="12">The sequence shown here is derived from an EMBL/GenBank/DDBJ whole genome shotgun (WGS) entry which is preliminary data.</text>
</comment>
<evidence type="ECO:0000256" key="6">
    <source>
        <dbReference type="ARBA" id="ARBA00022741"/>
    </source>
</evidence>
<dbReference type="Gene3D" id="1.10.10.2200">
    <property type="match status" value="1"/>
</dbReference>
<dbReference type="InterPro" id="IPR036388">
    <property type="entry name" value="WH-like_DNA-bd_sf"/>
</dbReference>
<dbReference type="SMART" id="SM00369">
    <property type="entry name" value="LRR_TYP"/>
    <property type="match status" value="8"/>
</dbReference>
<dbReference type="InterPro" id="IPR003591">
    <property type="entry name" value="Leu-rich_rpt_typical-subtyp"/>
</dbReference>
<keyword evidence="5" id="KW-0677">Repeat</keyword>
<evidence type="ECO:0000256" key="2">
    <source>
        <dbReference type="ARBA" id="ARBA00022527"/>
    </source>
</evidence>
<dbReference type="GO" id="GO:0005524">
    <property type="term" value="F:ATP binding"/>
    <property type="evidence" value="ECO:0007669"/>
    <property type="project" value="UniProtKB-KW"/>
</dbReference>
<feature type="non-terminal residue" evidence="12">
    <location>
        <position position="715"/>
    </location>
</feature>
<comment type="catalytic activity">
    <reaction evidence="9">
        <text>L-threonyl-[protein] + ATP = O-phospho-L-threonyl-[protein] + ADP + H(+)</text>
        <dbReference type="Rhea" id="RHEA:46608"/>
        <dbReference type="Rhea" id="RHEA-COMP:11060"/>
        <dbReference type="Rhea" id="RHEA-COMP:11605"/>
        <dbReference type="ChEBI" id="CHEBI:15378"/>
        <dbReference type="ChEBI" id="CHEBI:30013"/>
        <dbReference type="ChEBI" id="CHEBI:30616"/>
        <dbReference type="ChEBI" id="CHEBI:61977"/>
        <dbReference type="ChEBI" id="CHEBI:456216"/>
        <dbReference type="EC" id="2.7.11.1"/>
    </reaction>
</comment>
<keyword evidence="8" id="KW-0067">ATP-binding</keyword>
<evidence type="ECO:0000313" key="13">
    <source>
        <dbReference type="Proteomes" id="UP000249354"/>
    </source>
</evidence>
<organism evidence="12 13">
    <name type="scientific">Leptolyngbya foveolarum</name>
    <dbReference type="NCBI Taxonomy" id="47253"/>
    <lineage>
        <taxon>Bacteria</taxon>
        <taxon>Bacillati</taxon>
        <taxon>Cyanobacteriota</taxon>
        <taxon>Cyanophyceae</taxon>
        <taxon>Leptolyngbyales</taxon>
        <taxon>Leptolyngbyaceae</taxon>
        <taxon>Leptolyngbya group</taxon>
        <taxon>Leptolyngbya</taxon>
    </lineage>
</organism>
<dbReference type="Pfam" id="PF16095">
    <property type="entry name" value="COR-A"/>
    <property type="match status" value="1"/>
</dbReference>
<protein>
    <recommendedName>
        <fullName evidence="1">non-specific serine/threonine protein kinase</fullName>
        <ecNumber evidence="1">2.7.11.1</ecNumber>
    </recommendedName>
</protein>
<dbReference type="SMART" id="SM00365">
    <property type="entry name" value="LRR_SD22"/>
    <property type="match status" value="9"/>
</dbReference>
<comment type="catalytic activity">
    <reaction evidence="10">
        <text>L-seryl-[protein] + ATP = O-phospho-L-seryl-[protein] + ADP + H(+)</text>
        <dbReference type="Rhea" id="RHEA:17989"/>
        <dbReference type="Rhea" id="RHEA-COMP:9863"/>
        <dbReference type="Rhea" id="RHEA-COMP:11604"/>
        <dbReference type="ChEBI" id="CHEBI:15378"/>
        <dbReference type="ChEBI" id="CHEBI:29999"/>
        <dbReference type="ChEBI" id="CHEBI:30616"/>
        <dbReference type="ChEBI" id="CHEBI:83421"/>
        <dbReference type="ChEBI" id="CHEBI:456216"/>
        <dbReference type="EC" id="2.7.11.1"/>
    </reaction>
</comment>
<keyword evidence="7" id="KW-0418">Kinase</keyword>
<evidence type="ECO:0000256" key="1">
    <source>
        <dbReference type="ARBA" id="ARBA00012513"/>
    </source>
</evidence>
<dbReference type="Pfam" id="PF08477">
    <property type="entry name" value="Roc"/>
    <property type="match status" value="1"/>
</dbReference>
<reference evidence="12 13" key="2">
    <citation type="submission" date="2018-06" db="EMBL/GenBank/DDBJ databases">
        <title>Metagenomic assembly of (sub)arctic Cyanobacteria and their associated microbiome from non-axenic cultures.</title>
        <authorList>
            <person name="Baurain D."/>
        </authorList>
    </citation>
    <scope>NUCLEOTIDE SEQUENCE [LARGE SCALE GENOMIC DNA]</scope>
    <source>
        <strain evidence="12">ULC129bin1</strain>
    </source>
</reference>
<dbReference type="InterPro" id="IPR032171">
    <property type="entry name" value="COR-A"/>
</dbReference>
<gene>
    <name evidence="12" type="ORF">DCF25_07770</name>
</gene>
<dbReference type="PANTHER" id="PTHR46652">
    <property type="entry name" value="LEUCINE-RICH REPEAT AND IQ DOMAIN-CONTAINING PROTEIN 1-RELATED"/>
    <property type="match status" value="1"/>
</dbReference>
<dbReference type="AlphaFoldDB" id="A0A2W4UHB5"/>
<dbReference type="EMBL" id="QBMC01000037">
    <property type="protein sequence ID" value="PZO19892.1"/>
    <property type="molecule type" value="Genomic_DNA"/>
</dbReference>
<proteinExistence type="predicted"/>
<dbReference type="SUPFAM" id="SSF52058">
    <property type="entry name" value="L domain-like"/>
    <property type="match status" value="1"/>
</dbReference>
<dbReference type="InterPro" id="IPR032675">
    <property type="entry name" value="LRR_dom_sf"/>
</dbReference>
<dbReference type="InterPro" id="IPR025875">
    <property type="entry name" value="Leu-rich_rpt_4"/>
</dbReference>
<evidence type="ECO:0000256" key="7">
    <source>
        <dbReference type="ARBA" id="ARBA00022777"/>
    </source>
</evidence>
<accession>A0A2W4UHB5</accession>
<dbReference type="PROSITE" id="PS51450">
    <property type="entry name" value="LRR"/>
    <property type="match status" value="8"/>
</dbReference>
<dbReference type="GO" id="GO:0004674">
    <property type="term" value="F:protein serine/threonine kinase activity"/>
    <property type="evidence" value="ECO:0007669"/>
    <property type="project" value="UniProtKB-KW"/>
</dbReference>
<evidence type="ECO:0000256" key="3">
    <source>
        <dbReference type="ARBA" id="ARBA00022614"/>
    </source>
</evidence>
<evidence type="ECO:0000256" key="4">
    <source>
        <dbReference type="ARBA" id="ARBA00022679"/>
    </source>
</evidence>
<evidence type="ECO:0000256" key="10">
    <source>
        <dbReference type="ARBA" id="ARBA00048679"/>
    </source>
</evidence>
<dbReference type="InterPro" id="IPR020859">
    <property type="entry name" value="ROC"/>
</dbReference>